<name>A0ACB7SK22_HYAAI</name>
<comment type="caution">
    <text evidence="1">The sequence shown here is derived from an EMBL/GenBank/DDBJ whole genome shotgun (WGS) entry which is preliminary data.</text>
</comment>
<sequence length="342" mass="39235">MERIPEFVGVSFPLFFVIMCLYPLPHIVTGPNAKGGFQMIFEELADHWWHLALQIRNFYEYNISNLLIHTWFLSVDFQLFLVALPTLLILKGRKSALVTAFCALSLLGCAIGTWVVARHELQPMNVFPSANTHLMEKTFNEYYIRPYYHAAAYFSGCMTFLLMGDFRKKKLTKGMQLLGWCVSVGCGLTSVFWKLPWYRSVSPTSVTTSLFVAFFDRILWSVFLVWLTLCFASGRGGYASKFLSWNVFVPLSKLTFGVYIIHMPFIQLMLYASRERVVLSRFNMVTLWFSVLVWNYLLSYLVYIACEAPITKLSNLICGRILGRAETRVQNARTAGIVCVKV</sequence>
<gene>
    <name evidence="1" type="ORF">HPB50_020036</name>
</gene>
<keyword evidence="2" id="KW-1185">Reference proteome</keyword>
<reference evidence="1" key="1">
    <citation type="submission" date="2020-05" db="EMBL/GenBank/DDBJ databases">
        <title>Large-scale comparative analyses of tick genomes elucidate their genetic diversity and vector capacities.</title>
        <authorList>
            <person name="Jia N."/>
            <person name="Wang J."/>
            <person name="Shi W."/>
            <person name="Du L."/>
            <person name="Sun Y."/>
            <person name="Zhan W."/>
            <person name="Jiang J."/>
            <person name="Wang Q."/>
            <person name="Zhang B."/>
            <person name="Ji P."/>
            <person name="Sakyi L.B."/>
            <person name="Cui X."/>
            <person name="Yuan T."/>
            <person name="Jiang B."/>
            <person name="Yang W."/>
            <person name="Lam T.T.-Y."/>
            <person name="Chang Q."/>
            <person name="Ding S."/>
            <person name="Wang X."/>
            <person name="Zhu J."/>
            <person name="Ruan X."/>
            <person name="Zhao L."/>
            <person name="Wei J."/>
            <person name="Que T."/>
            <person name="Du C."/>
            <person name="Cheng J."/>
            <person name="Dai P."/>
            <person name="Han X."/>
            <person name="Huang E."/>
            <person name="Gao Y."/>
            <person name="Liu J."/>
            <person name="Shao H."/>
            <person name="Ye R."/>
            <person name="Li L."/>
            <person name="Wei W."/>
            <person name="Wang X."/>
            <person name="Wang C."/>
            <person name="Yang T."/>
            <person name="Huo Q."/>
            <person name="Li W."/>
            <person name="Guo W."/>
            <person name="Chen H."/>
            <person name="Zhou L."/>
            <person name="Ni X."/>
            <person name="Tian J."/>
            <person name="Zhou Y."/>
            <person name="Sheng Y."/>
            <person name="Liu T."/>
            <person name="Pan Y."/>
            <person name="Xia L."/>
            <person name="Li J."/>
            <person name="Zhao F."/>
            <person name="Cao W."/>
        </authorList>
    </citation>
    <scope>NUCLEOTIDE SEQUENCE</scope>
    <source>
        <strain evidence="1">Hyas-2018</strain>
    </source>
</reference>
<accession>A0ACB7SK22</accession>
<dbReference type="EMBL" id="CM023484">
    <property type="protein sequence ID" value="KAH6934098.1"/>
    <property type="molecule type" value="Genomic_DNA"/>
</dbReference>
<protein>
    <submittedName>
        <fullName evidence="1">Uncharacterized protein</fullName>
    </submittedName>
</protein>
<evidence type="ECO:0000313" key="2">
    <source>
        <dbReference type="Proteomes" id="UP000821845"/>
    </source>
</evidence>
<dbReference type="Proteomes" id="UP000821845">
    <property type="component" value="Chromosome 4"/>
</dbReference>
<organism evidence="1 2">
    <name type="scientific">Hyalomma asiaticum</name>
    <name type="common">Tick</name>
    <dbReference type="NCBI Taxonomy" id="266040"/>
    <lineage>
        <taxon>Eukaryota</taxon>
        <taxon>Metazoa</taxon>
        <taxon>Ecdysozoa</taxon>
        <taxon>Arthropoda</taxon>
        <taxon>Chelicerata</taxon>
        <taxon>Arachnida</taxon>
        <taxon>Acari</taxon>
        <taxon>Parasitiformes</taxon>
        <taxon>Ixodida</taxon>
        <taxon>Ixodoidea</taxon>
        <taxon>Ixodidae</taxon>
        <taxon>Hyalomminae</taxon>
        <taxon>Hyalomma</taxon>
    </lineage>
</organism>
<proteinExistence type="predicted"/>
<evidence type="ECO:0000313" key="1">
    <source>
        <dbReference type="EMBL" id="KAH6934098.1"/>
    </source>
</evidence>